<protein>
    <recommendedName>
        <fullName evidence="3">Suppressor of fused-like domain-containing protein</fullName>
    </recommendedName>
</protein>
<accession>A0A3M0GLW3</accession>
<dbReference type="Proteomes" id="UP000270649">
    <property type="component" value="Unassembled WGS sequence"/>
</dbReference>
<reference evidence="1 2" key="1">
    <citation type="submission" date="2018-10" db="EMBL/GenBank/DDBJ databases">
        <title>Corynebacterium macginleyi genome sequencing and assembly of the type strain and two clinical samples.</title>
        <authorList>
            <person name="Bernier A.-M."/>
            <person name="Bernard K."/>
        </authorList>
    </citation>
    <scope>NUCLEOTIDE SEQUENCE [LARGE SCALE GENOMIC DNA]</scope>
    <source>
        <strain evidence="1 2">NML 120205</strain>
    </source>
</reference>
<name>A0A3M0GLW3_9CORY</name>
<evidence type="ECO:0000313" key="1">
    <source>
        <dbReference type="EMBL" id="RMB63692.1"/>
    </source>
</evidence>
<evidence type="ECO:0008006" key="3">
    <source>
        <dbReference type="Google" id="ProtNLM"/>
    </source>
</evidence>
<organism evidence="1 2">
    <name type="scientific">Corynebacterium macginleyi</name>
    <dbReference type="NCBI Taxonomy" id="38290"/>
    <lineage>
        <taxon>Bacteria</taxon>
        <taxon>Bacillati</taxon>
        <taxon>Actinomycetota</taxon>
        <taxon>Actinomycetes</taxon>
        <taxon>Mycobacteriales</taxon>
        <taxon>Corynebacteriaceae</taxon>
        <taxon>Corynebacterium</taxon>
    </lineage>
</organism>
<proteinExistence type="predicted"/>
<gene>
    <name evidence="1" type="ORF">D9543_02455</name>
</gene>
<sequence>MWLSGVIPAPVEFRYVDGRRLGFATLGDALSLALTTTFNAVDTGLRSDAAGLDVRCELVTVARVGHPEVAAAVGAAAAKLEKAGGFLPAQPGILLPSLLDLPGKPTVHHGLLIAPYLWGGQTPQYREDNRLTLVLQLVMLTDAEYAFGVEEGVGKLQDVVAEQDIDLLDWSREG</sequence>
<comment type="caution">
    <text evidence="1">The sequence shown here is derived from an EMBL/GenBank/DDBJ whole genome shotgun (WGS) entry which is preliminary data.</text>
</comment>
<evidence type="ECO:0000313" key="2">
    <source>
        <dbReference type="Proteomes" id="UP000270649"/>
    </source>
</evidence>
<dbReference type="EMBL" id="REGC01000002">
    <property type="protein sequence ID" value="RMB63692.1"/>
    <property type="molecule type" value="Genomic_DNA"/>
</dbReference>
<dbReference type="AlphaFoldDB" id="A0A3M0GLW3"/>